<feature type="region of interest" description="Disordered" evidence="1">
    <location>
        <begin position="15"/>
        <end position="37"/>
    </location>
</feature>
<evidence type="ECO:0000313" key="3">
    <source>
        <dbReference type="Proteomes" id="UP000605992"/>
    </source>
</evidence>
<protein>
    <submittedName>
        <fullName evidence="2">Uncharacterized protein</fullName>
    </submittedName>
</protein>
<keyword evidence="3" id="KW-1185">Reference proteome</keyword>
<organism evidence="2 3">
    <name type="scientific">Planotetraspora thailandica</name>
    <dbReference type="NCBI Taxonomy" id="487172"/>
    <lineage>
        <taxon>Bacteria</taxon>
        <taxon>Bacillati</taxon>
        <taxon>Actinomycetota</taxon>
        <taxon>Actinomycetes</taxon>
        <taxon>Streptosporangiales</taxon>
        <taxon>Streptosporangiaceae</taxon>
        <taxon>Planotetraspora</taxon>
    </lineage>
</organism>
<evidence type="ECO:0000256" key="1">
    <source>
        <dbReference type="SAM" id="MobiDB-lite"/>
    </source>
</evidence>
<evidence type="ECO:0000313" key="2">
    <source>
        <dbReference type="EMBL" id="GII57251.1"/>
    </source>
</evidence>
<accession>A0A8J3V5G1</accession>
<proteinExistence type="predicted"/>
<reference evidence="2" key="1">
    <citation type="submission" date="2021-01" db="EMBL/GenBank/DDBJ databases">
        <title>Whole genome shotgun sequence of Planotetraspora thailandica NBRC 104271.</title>
        <authorList>
            <person name="Komaki H."/>
            <person name="Tamura T."/>
        </authorList>
    </citation>
    <scope>NUCLEOTIDE SEQUENCE</scope>
    <source>
        <strain evidence="2">NBRC 104271</strain>
    </source>
</reference>
<gene>
    <name evidence="2" type="ORF">Pth03_56400</name>
</gene>
<comment type="caution">
    <text evidence="2">The sequence shown here is derived from an EMBL/GenBank/DDBJ whole genome shotgun (WGS) entry which is preliminary data.</text>
</comment>
<dbReference type="AlphaFoldDB" id="A0A8J3V5G1"/>
<dbReference type="Proteomes" id="UP000605992">
    <property type="component" value="Unassembled WGS sequence"/>
</dbReference>
<sequence length="99" mass="10821">MTALAQLVGMSMGRGDLTSDERAPLKPHLPKVGQRGGRWTNGPAVEVLQVDGLAGIAVTARERTRFDEVVIRRAEWANVPPDVVYYCRRPYAACADLDA</sequence>
<dbReference type="EMBL" id="BOOR01000048">
    <property type="protein sequence ID" value="GII57251.1"/>
    <property type="molecule type" value="Genomic_DNA"/>
</dbReference>
<name>A0A8J3V5G1_9ACTN</name>